<evidence type="ECO:0000256" key="5">
    <source>
        <dbReference type="ARBA" id="ARBA00023065"/>
    </source>
</evidence>
<evidence type="ECO:0000259" key="9">
    <source>
        <dbReference type="Pfam" id="PF05896"/>
    </source>
</evidence>
<dbReference type="PANTHER" id="PTHR37839">
    <property type="entry name" value="NA(+)-TRANSLOCATING NADH-QUINONE REDUCTASE SUBUNIT A"/>
    <property type="match status" value="1"/>
</dbReference>
<feature type="domain" description="NqrA N-terminal barrel-sandwich hybrid" evidence="9">
    <location>
        <begin position="5"/>
        <end position="98"/>
    </location>
</feature>
<keyword evidence="2 8" id="KW-1278">Translocase</keyword>
<protein>
    <recommendedName>
        <fullName evidence="8">Na(+)-translocating NADH-quinone reductase subunit A</fullName>
        <shortName evidence="8">Na(+)-NQR subunit A</shortName>
        <shortName evidence="8">Na(+)-translocating NQR subunit A</shortName>
        <ecNumber evidence="8">7.2.1.1</ecNumber>
    </recommendedName>
    <alternativeName>
        <fullName evidence="8">NQR complex subunit A</fullName>
    </alternativeName>
    <alternativeName>
        <fullName evidence="8">NQR-1 subunit A</fullName>
    </alternativeName>
</protein>
<keyword evidence="3 8" id="KW-0520">NAD</keyword>
<evidence type="ECO:0000256" key="4">
    <source>
        <dbReference type="ARBA" id="ARBA00023053"/>
    </source>
</evidence>
<dbReference type="Proteomes" id="UP000243197">
    <property type="component" value="Chromosome"/>
</dbReference>
<dbReference type="NCBIfam" id="NF003761">
    <property type="entry name" value="PRK05352.1-4"/>
    <property type="match status" value="1"/>
</dbReference>
<dbReference type="PANTHER" id="PTHR37839:SF1">
    <property type="entry name" value="NA(+)-TRANSLOCATING NADH-QUINONE REDUCTASE SUBUNIT A"/>
    <property type="match status" value="1"/>
</dbReference>
<dbReference type="KEGG" id="ise:JBKA6_1266"/>
<evidence type="ECO:0000256" key="3">
    <source>
        <dbReference type="ARBA" id="ARBA00023027"/>
    </source>
</evidence>
<keyword evidence="4 8" id="KW-0915">Sodium</keyword>
<comment type="subunit">
    <text evidence="8">Composed of six subunits; NqrA, NqrB, NqrC, NqrD, NqrE and NqrF.</text>
</comment>
<sequence length="451" mass="50503">MFGEVRIKKGLNIKIQGASEKVYDSNCYESNKIALKPTDFHSVIPKLLVEVGDSVEVGSPIFCSKADSRIVFVSTVSGKVSSIVRGEKRKILEVIIESDHKRTQSKRDFDPISDISSEKAKEILLSSGLWPYIMQRPFDVIADPDSSPKSIFVSALDTCPLPNNYEFSLIKDVDNIQAGINVLKKFTDGNFYFSVDSDIINSIFSKLSGVKLTKVSGPHPSGDVGVQIHHIDPINKGEQVWVVNPQDLAIIGRFFLTGELSFERVVSICGTEVINPKYTKVISGSNLESFLPMFKEGNNRIISGNIFTGNTIKRDGFLSHYSNHITVIPEGDNYDFLGWLLPSSKKFFPLIRANNFSWLFPNKKYKLDTNTNGEERALVVTGDYEKVFPMDIYPLQLLKAFMTEDVELLEELGAYEVSPEDFALIEFICPSKINSQQIVREGLDLMKKELG</sequence>
<dbReference type="EC" id="7.2.1.1" evidence="8"/>
<keyword evidence="5 8" id="KW-0406">Ion transport</keyword>
<dbReference type="HAMAP" id="MF_00425">
    <property type="entry name" value="NqrA"/>
    <property type="match status" value="1"/>
</dbReference>
<feature type="domain" description="NqrA second alpha/beta" evidence="11">
    <location>
        <begin position="116"/>
        <end position="260"/>
    </location>
</feature>
<dbReference type="InterPro" id="IPR056147">
    <property type="entry name" value="NQRA_N"/>
</dbReference>
<feature type="domain" description="Na(+)-translocating NADH-quinone reductase subunit A C-terminal" evidence="10">
    <location>
        <begin position="265"/>
        <end position="313"/>
    </location>
</feature>
<dbReference type="GO" id="GO:0016655">
    <property type="term" value="F:oxidoreductase activity, acting on NAD(P)H, quinone or similar compound as acceptor"/>
    <property type="evidence" value="ECO:0007669"/>
    <property type="project" value="UniProtKB-UniRule"/>
</dbReference>
<dbReference type="NCBIfam" id="TIGR01936">
    <property type="entry name" value="nqrA"/>
    <property type="match status" value="1"/>
</dbReference>
<dbReference type="InterPro" id="IPR056148">
    <property type="entry name" value="NQRA_2nd"/>
</dbReference>
<gene>
    <name evidence="8" type="primary">nqrA</name>
    <name evidence="12" type="ORF">JBKA6_1266</name>
</gene>
<evidence type="ECO:0000256" key="7">
    <source>
        <dbReference type="ARBA" id="ARBA00023201"/>
    </source>
</evidence>
<evidence type="ECO:0000256" key="8">
    <source>
        <dbReference type="HAMAP-Rule" id="MF_00425"/>
    </source>
</evidence>
<dbReference type="AlphaFoldDB" id="A0A1J1DZD9"/>
<evidence type="ECO:0000313" key="13">
    <source>
        <dbReference type="Proteomes" id="UP000243197"/>
    </source>
</evidence>
<keyword evidence="6 8" id="KW-0830">Ubiquinone</keyword>
<evidence type="ECO:0000256" key="2">
    <source>
        <dbReference type="ARBA" id="ARBA00022967"/>
    </source>
</evidence>
<dbReference type="RefSeq" id="WP_096686946.1">
    <property type="nucleotide sequence ID" value="NZ_AP014564.1"/>
</dbReference>
<dbReference type="GO" id="GO:0006814">
    <property type="term" value="P:sodium ion transport"/>
    <property type="evidence" value="ECO:0007669"/>
    <property type="project" value="UniProtKB-UniRule"/>
</dbReference>
<evidence type="ECO:0000259" key="10">
    <source>
        <dbReference type="Pfam" id="PF11973"/>
    </source>
</evidence>
<evidence type="ECO:0000259" key="11">
    <source>
        <dbReference type="Pfam" id="PF24836"/>
    </source>
</evidence>
<dbReference type="OrthoDB" id="9774536at2"/>
<evidence type="ECO:0000313" key="12">
    <source>
        <dbReference type="EMBL" id="BAV95279.1"/>
    </source>
</evidence>
<organism evidence="12 13">
    <name type="scientific">Ichthyobacterium seriolicida</name>
    <dbReference type="NCBI Taxonomy" id="242600"/>
    <lineage>
        <taxon>Bacteria</taxon>
        <taxon>Pseudomonadati</taxon>
        <taxon>Bacteroidota</taxon>
        <taxon>Flavobacteriia</taxon>
        <taxon>Flavobacteriales</taxon>
        <taxon>Ichthyobacteriaceae</taxon>
        <taxon>Ichthyobacterium</taxon>
    </lineage>
</organism>
<reference evidence="12 13" key="1">
    <citation type="submission" date="2014-03" db="EMBL/GenBank/DDBJ databases">
        <title>complete genome sequence of Flavobacteriaceae bacterium JBKA-6.</title>
        <authorList>
            <person name="Takano T."/>
            <person name="Nakamura Y."/>
            <person name="Takuma S."/>
            <person name="Yasuike M."/>
            <person name="Matsuyama T."/>
            <person name="Sakai T."/>
            <person name="Fujiwara A."/>
            <person name="Kimoto K."/>
            <person name="Fukuda Y."/>
            <person name="Kondo H."/>
            <person name="Hirono I."/>
            <person name="Nakayasu C."/>
        </authorList>
    </citation>
    <scope>NUCLEOTIDE SEQUENCE [LARGE SCALE GENOMIC DNA]</scope>
    <source>
        <strain evidence="12 13">JBKA-6</strain>
    </source>
</reference>
<dbReference type="InterPro" id="IPR022615">
    <property type="entry name" value="NqrA_C_domain"/>
</dbReference>
<dbReference type="Pfam" id="PF11973">
    <property type="entry name" value="NQRA_SLBB"/>
    <property type="match status" value="1"/>
</dbReference>
<dbReference type="Pfam" id="PF24836">
    <property type="entry name" value="NQRA_2nd"/>
    <property type="match status" value="1"/>
</dbReference>
<keyword evidence="7 8" id="KW-0739">Sodium transport</keyword>
<keyword evidence="13" id="KW-1185">Reference proteome</keyword>
<comment type="catalytic activity">
    <reaction evidence="8">
        <text>a ubiquinone + n Na(+)(in) + NADH + H(+) = a ubiquinol + n Na(+)(out) + NAD(+)</text>
        <dbReference type="Rhea" id="RHEA:47748"/>
        <dbReference type="Rhea" id="RHEA-COMP:9565"/>
        <dbReference type="Rhea" id="RHEA-COMP:9566"/>
        <dbReference type="ChEBI" id="CHEBI:15378"/>
        <dbReference type="ChEBI" id="CHEBI:16389"/>
        <dbReference type="ChEBI" id="CHEBI:17976"/>
        <dbReference type="ChEBI" id="CHEBI:29101"/>
        <dbReference type="ChEBI" id="CHEBI:57540"/>
        <dbReference type="ChEBI" id="CHEBI:57945"/>
        <dbReference type="EC" id="7.2.1.1"/>
    </reaction>
</comment>
<accession>A0A1J1DZD9</accession>
<evidence type="ECO:0000256" key="1">
    <source>
        <dbReference type="ARBA" id="ARBA00022448"/>
    </source>
</evidence>
<keyword evidence="1 8" id="KW-0813">Transport</keyword>
<dbReference type="Pfam" id="PF05896">
    <property type="entry name" value="NQRA_N"/>
    <property type="match status" value="1"/>
</dbReference>
<proteinExistence type="inferred from homology"/>
<comment type="similarity">
    <text evidence="8">Belongs to the NqrA family.</text>
</comment>
<evidence type="ECO:0000256" key="6">
    <source>
        <dbReference type="ARBA" id="ARBA00023075"/>
    </source>
</evidence>
<dbReference type="EMBL" id="AP014564">
    <property type="protein sequence ID" value="BAV95279.1"/>
    <property type="molecule type" value="Genomic_DNA"/>
</dbReference>
<dbReference type="InterPro" id="IPR008703">
    <property type="entry name" value="NqrA"/>
</dbReference>
<name>A0A1J1DZD9_9FLAO</name>
<comment type="function">
    <text evidence="8">NQR complex catalyzes the reduction of ubiquinone-1 to ubiquinol by two successive reactions, coupled with the transport of Na(+) ions from the cytoplasm to the periplasm. NqrA to NqrE are probably involved in the second step, the conversion of ubisemiquinone to ubiquinol.</text>
</comment>